<dbReference type="Proteomes" id="UP000077755">
    <property type="component" value="Chromosome 6"/>
</dbReference>
<gene>
    <name evidence="2" type="ORF">DCAR_021891</name>
    <name evidence="3" type="ORF">DCAR_0624297</name>
</gene>
<keyword evidence="1" id="KW-0732">Signal</keyword>
<reference evidence="3" key="2">
    <citation type="submission" date="2022-03" db="EMBL/GenBank/DDBJ databases">
        <title>Draft title - Genomic analysis of global carrot germplasm unveils the trajectory of domestication and the origin of high carotenoid orange carrot.</title>
        <authorList>
            <person name="Iorizzo M."/>
            <person name="Ellison S."/>
            <person name="Senalik D."/>
            <person name="Macko-Podgorni A."/>
            <person name="Grzebelus D."/>
            <person name="Bostan H."/>
            <person name="Rolling W."/>
            <person name="Curaba J."/>
            <person name="Simon P."/>
        </authorList>
    </citation>
    <scope>NUCLEOTIDE SEQUENCE</scope>
    <source>
        <tissue evidence="3">Leaf</tissue>
    </source>
</reference>
<evidence type="ECO:0000256" key="1">
    <source>
        <dbReference type="SAM" id="SignalP"/>
    </source>
</evidence>
<protein>
    <submittedName>
        <fullName evidence="2">Uncharacterized protein</fullName>
    </submittedName>
</protein>
<evidence type="ECO:0000313" key="3">
    <source>
        <dbReference type="EMBL" id="WOH04885.1"/>
    </source>
</evidence>
<accession>A0A164VRG8</accession>
<proteinExistence type="predicted"/>
<feature type="chain" id="PRO_5007853914" evidence="1">
    <location>
        <begin position="28"/>
        <end position="92"/>
    </location>
</feature>
<evidence type="ECO:0000313" key="2">
    <source>
        <dbReference type="EMBL" id="KZM90744.1"/>
    </source>
</evidence>
<organism evidence="2">
    <name type="scientific">Daucus carota subsp. sativus</name>
    <name type="common">Carrot</name>
    <dbReference type="NCBI Taxonomy" id="79200"/>
    <lineage>
        <taxon>Eukaryota</taxon>
        <taxon>Viridiplantae</taxon>
        <taxon>Streptophyta</taxon>
        <taxon>Embryophyta</taxon>
        <taxon>Tracheophyta</taxon>
        <taxon>Spermatophyta</taxon>
        <taxon>Magnoliopsida</taxon>
        <taxon>eudicotyledons</taxon>
        <taxon>Gunneridae</taxon>
        <taxon>Pentapetalae</taxon>
        <taxon>asterids</taxon>
        <taxon>campanulids</taxon>
        <taxon>Apiales</taxon>
        <taxon>Apiaceae</taxon>
        <taxon>Apioideae</taxon>
        <taxon>Scandiceae</taxon>
        <taxon>Daucinae</taxon>
        <taxon>Daucus</taxon>
        <taxon>Daucus sect. Daucus</taxon>
    </lineage>
</organism>
<reference evidence="2" key="1">
    <citation type="journal article" date="2016" name="Nat. Genet.">
        <title>A high-quality carrot genome assembly provides new insights into carotenoid accumulation and asterid genome evolution.</title>
        <authorList>
            <person name="Iorizzo M."/>
            <person name="Ellison S."/>
            <person name="Senalik D."/>
            <person name="Zeng P."/>
            <person name="Satapoomin P."/>
            <person name="Huang J."/>
            <person name="Bowman M."/>
            <person name="Iovene M."/>
            <person name="Sanseverino W."/>
            <person name="Cavagnaro P."/>
            <person name="Yildiz M."/>
            <person name="Macko-Podgorni A."/>
            <person name="Moranska E."/>
            <person name="Grzebelus E."/>
            <person name="Grzebelus D."/>
            <person name="Ashrafi H."/>
            <person name="Zheng Z."/>
            <person name="Cheng S."/>
            <person name="Spooner D."/>
            <person name="Van Deynze A."/>
            <person name="Simon P."/>
        </authorList>
    </citation>
    <scope>NUCLEOTIDE SEQUENCE [LARGE SCALE GENOMIC DNA]</scope>
    <source>
        <tissue evidence="2">Leaf</tissue>
    </source>
</reference>
<evidence type="ECO:0000313" key="4">
    <source>
        <dbReference type="Proteomes" id="UP000077755"/>
    </source>
</evidence>
<dbReference type="AlphaFoldDB" id="A0A164VRG8"/>
<dbReference type="Gramene" id="KZM90744">
    <property type="protein sequence ID" value="KZM90744"/>
    <property type="gene ID" value="DCAR_021891"/>
</dbReference>
<dbReference type="EMBL" id="LNRQ01000006">
    <property type="protein sequence ID" value="KZM90744.1"/>
    <property type="molecule type" value="Genomic_DNA"/>
</dbReference>
<dbReference type="EMBL" id="CP093348">
    <property type="protein sequence ID" value="WOH04885.1"/>
    <property type="molecule type" value="Genomic_DNA"/>
</dbReference>
<keyword evidence="4" id="KW-1185">Reference proteome</keyword>
<feature type="signal peptide" evidence="1">
    <location>
        <begin position="1"/>
        <end position="27"/>
    </location>
</feature>
<sequence length="92" mass="9520">MAISKLFIISIILVALTFSSTLTPASATSRNLQAFPTFHFPFFGGSPSGDSSSPPSSGFSFFPPFPFFSSPANGVPGGYMPPATAATTTHTP</sequence>
<name>A0A164VRG8_DAUCS</name>